<organism evidence="5 6">
    <name type="scientific">Humicola insolens</name>
    <name type="common">Soft-rot fungus</name>
    <dbReference type="NCBI Taxonomy" id="85995"/>
    <lineage>
        <taxon>Eukaryota</taxon>
        <taxon>Fungi</taxon>
        <taxon>Dikarya</taxon>
        <taxon>Ascomycota</taxon>
        <taxon>Pezizomycotina</taxon>
        <taxon>Sordariomycetes</taxon>
        <taxon>Sordariomycetidae</taxon>
        <taxon>Sordariales</taxon>
        <taxon>Chaetomiaceae</taxon>
        <taxon>Mycothermus</taxon>
    </lineage>
</organism>
<name>A0ABR3VBX0_HUMIN</name>
<dbReference type="Pfam" id="PF00170">
    <property type="entry name" value="bZIP_1"/>
    <property type="match status" value="1"/>
</dbReference>
<dbReference type="SUPFAM" id="SSF57959">
    <property type="entry name" value="Leucine zipper domain"/>
    <property type="match status" value="1"/>
</dbReference>
<evidence type="ECO:0000256" key="1">
    <source>
        <dbReference type="ARBA" id="ARBA00004123"/>
    </source>
</evidence>
<dbReference type="Gene3D" id="1.10.238.100">
    <property type="entry name" value="YAP1 redox domain. Chain B"/>
    <property type="match status" value="1"/>
</dbReference>
<reference evidence="5 6" key="1">
    <citation type="journal article" date="2024" name="Commun. Biol.">
        <title>Comparative genomic analysis of thermophilic fungi reveals convergent evolutionary adaptations and gene losses.</title>
        <authorList>
            <person name="Steindorff A.S."/>
            <person name="Aguilar-Pontes M.V."/>
            <person name="Robinson A.J."/>
            <person name="Andreopoulos B."/>
            <person name="LaButti K."/>
            <person name="Kuo A."/>
            <person name="Mondo S."/>
            <person name="Riley R."/>
            <person name="Otillar R."/>
            <person name="Haridas S."/>
            <person name="Lipzen A."/>
            <person name="Grimwood J."/>
            <person name="Schmutz J."/>
            <person name="Clum A."/>
            <person name="Reid I.D."/>
            <person name="Moisan M.C."/>
            <person name="Butler G."/>
            <person name="Nguyen T.T.M."/>
            <person name="Dewar K."/>
            <person name="Conant G."/>
            <person name="Drula E."/>
            <person name="Henrissat B."/>
            <person name="Hansel C."/>
            <person name="Singer S."/>
            <person name="Hutchinson M.I."/>
            <person name="de Vries R.P."/>
            <person name="Natvig D.O."/>
            <person name="Powell A.J."/>
            <person name="Tsang A."/>
            <person name="Grigoriev I.V."/>
        </authorList>
    </citation>
    <scope>NUCLEOTIDE SEQUENCE [LARGE SCALE GENOMIC DNA]</scope>
    <source>
        <strain evidence="5 6">CBS 620.91</strain>
    </source>
</reference>
<dbReference type="CDD" id="cd14688">
    <property type="entry name" value="bZIP_YAP"/>
    <property type="match status" value="1"/>
</dbReference>
<dbReference type="Pfam" id="PF08601">
    <property type="entry name" value="PAP1"/>
    <property type="match status" value="1"/>
</dbReference>
<keyword evidence="6" id="KW-1185">Reference proteome</keyword>
<evidence type="ECO:0000256" key="2">
    <source>
        <dbReference type="ARBA" id="ARBA00023242"/>
    </source>
</evidence>
<gene>
    <name evidence="5" type="ORF">VTJ49DRAFT_2095</name>
</gene>
<dbReference type="PANTHER" id="PTHR40621:SF8">
    <property type="entry name" value="AP-1-LIKE TRANSCRIPTION FACTOR YAP3"/>
    <property type="match status" value="1"/>
</dbReference>
<feature type="compositionally biased region" description="Basic and acidic residues" evidence="3">
    <location>
        <begin position="206"/>
        <end position="217"/>
    </location>
</feature>
<dbReference type="Gene3D" id="1.20.5.170">
    <property type="match status" value="1"/>
</dbReference>
<dbReference type="Proteomes" id="UP001583172">
    <property type="component" value="Unassembled WGS sequence"/>
</dbReference>
<evidence type="ECO:0000313" key="6">
    <source>
        <dbReference type="Proteomes" id="UP001583172"/>
    </source>
</evidence>
<comment type="subcellular location">
    <subcellularLocation>
        <location evidence="1">Nucleus</location>
    </subcellularLocation>
</comment>
<dbReference type="PROSITE" id="PS50217">
    <property type="entry name" value="BZIP"/>
    <property type="match status" value="1"/>
</dbReference>
<evidence type="ECO:0000259" key="4">
    <source>
        <dbReference type="PROSITE" id="PS50217"/>
    </source>
</evidence>
<dbReference type="InterPro" id="IPR046347">
    <property type="entry name" value="bZIP_sf"/>
</dbReference>
<dbReference type="InterPro" id="IPR004827">
    <property type="entry name" value="bZIP"/>
</dbReference>
<sequence length="378" mass="41031">MDYTHTTYFPGAPPYQFMGGAQVPLTPSHSNSVASDDFSNRSPPVGVPPSLARFWPSRFPRHNGISANPIAGHEAYTIMTQEIFDQYPNVIPADQFQNFDSNYVHQYNASQAFPGPPTPPGQVPGHIPVHPATAAAAAAVVPAPVPAAVSAAIHQPAPAPDLLHVPKAEPEEQQQPGSRRQGSSEEEDLNPAQSRRKAQNRAAQRAFRERKERHVKDLESRLQQLEQVQQDTASENERLKRDLQKMETENEILRATSMAAVAASSGAAPVAAAAAPTTTGPMSYNPTDFYSNVLQGHANKTPSHRIVMSDKGERLLGPGATWDLITNHELFKNGRVDVSLVSERLRPQAKCDGQGPVFEESAIIAAIEQSVAENDELL</sequence>
<evidence type="ECO:0000256" key="3">
    <source>
        <dbReference type="SAM" id="MobiDB-lite"/>
    </source>
</evidence>
<keyword evidence="2" id="KW-0539">Nucleus</keyword>
<feature type="region of interest" description="Disordered" evidence="3">
    <location>
        <begin position="169"/>
        <end position="217"/>
    </location>
</feature>
<dbReference type="InterPro" id="IPR013910">
    <property type="entry name" value="TF_PAP1"/>
</dbReference>
<accession>A0ABR3VBX0</accession>
<dbReference type="EMBL" id="JAZGSY010000188">
    <property type="protein sequence ID" value="KAL1838871.1"/>
    <property type="molecule type" value="Genomic_DNA"/>
</dbReference>
<evidence type="ECO:0000313" key="5">
    <source>
        <dbReference type="EMBL" id="KAL1838871.1"/>
    </source>
</evidence>
<proteinExistence type="predicted"/>
<dbReference type="InterPro" id="IPR050936">
    <property type="entry name" value="AP-1-like"/>
</dbReference>
<feature type="domain" description="BZIP" evidence="4">
    <location>
        <begin position="190"/>
        <end position="253"/>
    </location>
</feature>
<dbReference type="PROSITE" id="PS00036">
    <property type="entry name" value="BZIP_BASIC"/>
    <property type="match status" value="1"/>
</dbReference>
<dbReference type="PANTHER" id="PTHR40621">
    <property type="entry name" value="TRANSCRIPTION FACTOR KAPC-RELATED"/>
    <property type="match status" value="1"/>
</dbReference>
<comment type="caution">
    <text evidence="5">The sequence shown here is derived from an EMBL/GenBank/DDBJ whole genome shotgun (WGS) entry which is preliminary data.</text>
</comment>
<protein>
    <recommendedName>
        <fullName evidence="4">BZIP domain-containing protein</fullName>
    </recommendedName>
</protein>
<dbReference type="SMART" id="SM00338">
    <property type="entry name" value="BRLZ"/>
    <property type="match status" value="1"/>
</dbReference>